<dbReference type="EMBL" id="JACAZH010000014">
    <property type="protein sequence ID" value="KAF7350722.1"/>
    <property type="molecule type" value="Genomic_DNA"/>
</dbReference>
<dbReference type="Proteomes" id="UP000623467">
    <property type="component" value="Unassembled WGS sequence"/>
</dbReference>
<feature type="compositionally biased region" description="Acidic residues" evidence="1">
    <location>
        <begin position="277"/>
        <end position="288"/>
    </location>
</feature>
<sequence>MGSSNNSKKSFSKEAASKKDKKTSKKPADSEKRTDGRAGSKRKRQDFEDDFSGKENGAAEGRPQRKKISTLETMHRVSQNVTHNPPRSKAQPMPEEEEINVQAPPQNGRKKHVSRPNIREDSPLRDAPLPSKEPVAPMKVHHGNITLRLQVGAATLPTTMPAAQLRPKGPTTQTAQRRSPPAVKSVPKPRPANKGARNPPGTNMDIRDLMGCLKITGELSDTELSLRKSSKAKAKRLISSDDENDYDSGGIEEGEHPEEPQRQKEGGGNSSNNFDDFNNDFDNFDDGADFNNSNNSARQVITQAQGNQGKSVVIFGSVLMKSSVVQPFRDLFEEAQQNLLNKQRQQQEKVRLNYFQNFQPQKNIQDVDYRQQEAEDSLRRQQEDEMRRKQVEEDKRRRQEEATEEQRSKDQRGPAHYTSDDEDDADRNIPYEAGDEDQDDQDPRKRGEVKTRCKTLKFQEKYGNTGPKGELKLIKKAQIQPLSLKNDNRQQLAGGAQGVLEKHHAKNKPALIPSGKHLSDCRQQQHRAIRIPTDSEEDSSDEDNGDNEDEDDDDEDSDSGDSGKKKRKTRTQNKEDPPSTQEAFYPRPWRKVLAAVKPAVAKYLLLKHFFPEQEIFVPIIVQYIEEAIWLYEQQVDALDRYYYKHHKDDMAQLLWGFVSTFRGRCKDIARDIVRIWFLERIYPDEKEFGESFSQDKYVEKTIENVQALLHKGKFLEDGLDEQAIFILGRTNNLMSPAIADMCETVLTKGKHPLYKEYDDEELLPPAGEYYHPNLVAAMTVLLRCAIEEYSSGSPIKIYFRHKTYLPVYARALENMHQLEKDPYHFSKTTGRWIQWVKCTRAKRIGLQETFIAGEDVMALTLD</sequence>
<evidence type="ECO:0000313" key="3">
    <source>
        <dbReference type="EMBL" id="KAF7350722.1"/>
    </source>
</evidence>
<gene>
    <name evidence="3" type="ORF">MSAN_01633300</name>
</gene>
<feature type="domain" description="DUF6532" evidence="2">
    <location>
        <begin position="601"/>
        <end position="817"/>
    </location>
</feature>
<feature type="compositionally biased region" description="Basic and acidic residues" evidence="1">
    <location>
        <begin position="26"/>
        <end position="38"/>
    </location>
</feature>
<reference evidence="3" key="1">
    <citation type="submission" date="2020-05" db="EMBL/GenBank/DDBJ databases">
        <title>Mycena genomes resolve the evolution of fungal bioluminescence.</title>
        <authorList>
            <person name="Tsai I.J."/>
        </authorList>
    </citation>
    <scope>NUCLEOTIDE SEQUENCE</scope>
    <source>
        <strain evidence="3">160909Yilan</strain>
    </source>
</reference>
<evidence type="ECO:0000259" key="2">
    <source>
        <dbReference type="Pfam" id="PF20149"/>
    </source>
</evidence>
<dbReference type="Pfam" id="PF20149">
    <property type="entry name" value="DUF6532"/>
    <property type="match status" value="1"/>
</dbReference>
<dbReference type="AlphaFoldDB" id="A0A8H6Y2Q0"/>
<feature type="region of interest" description="Disordered" evidence="1">
    <location>
        <begin position="1"/>
        <end position="137"/>
    </location>
</feature>
<evidence type="ECO:0000256" key="1">
    <source>
        <dbReference type="SAM" id="MobiDB-lite"/>
    </source>
</evidence>
<feature type="region of interest" description="Disordered" evidence="1">
    <location>
        <begin position="363"/>
        <end position="452"/>
    </location>
</feature>
<feature type="compositionally biased region" description="Acidic residues" evidence="1">
    <location>
        <begin position="534"/>
        <end position="559"/>
    </location>
</feature>
<keyword evidence="4" id="KW-1185">Reference proteome</keyword>
<dbReference type="InterPro" id="IPR045341">
    <property type="entry name" value="DUF6532"/>
</dbReference>
<feature type="region of interest" description="Disordered" evidence="1">
    <location>
        <begin position="510"/>
        <end position="583"/>
    </location>
</feature>
<feature type="compositionally biased region" description="Basic and acidic residues" evidence="1">
    <location>
        <begin position="253"/>
        <end position="265"/>
    </location>
</feature>
<dbReference type="OrthoDB" id="3054756at2759"/>
<feature type="compositionally biased region" description="Basic and acidic residues" evidence="1">
    <location>
        <begin position="365"/>
        <end position="413"/>
    </location>
</feature>
<name>A0A8H6Y2Q0_9AGAR</name>
<protein>
    <recommendedName>
        <fullName evidence="2">DUF6532 domain-containing protein</fullName>
    </recommendedName>
</protein>
<organism evidence="3 4">
    <name type="scientific">Mycena sanguinolenta</name>
    <dbReference type="NCBI Taxonomy" id="230812"/>
    <lineage>
        <taxon>Eukaryota</taxon>
        <taxon>Fungi</taxon>
        <taxon>Dikarya</taxon>
        <taxon>Basidiomycota</taxon>
        <taxon>Agaricomycotina</taxon>
        <taxon>Agaricomycetes</taxon>
        <taxon>Agaricomycetidae</taxon>
        <taxon>Agaricales</taxon>
        <taxon>Marasmiineae</taxon>
        <taxon>Mycenaceae</taxon>
        <taxon>Mycena</taxon>
    </lineage>
</organism>
<accession>A0A8H6Y2Q0</accession>
<feature type="compositionally biased region" description="Polar residues" evidence="1">
    <location>
        <begin position="70"/>
        <end position="85"/>
    </location>
</feature>
<feature type="region of interest" description="Disordered" evidence="1">
    <location>
        <begin position="225"/>
        <end position="292"/>
    </location>
</feature>
<feature type="compositionally biased region" description="Basic and acidic residues" evidence="1">
    <location>
        <begin position="441"/>
        <end position="451"/>
    </location>
</feature>
<feature type="region of interest" description="Disordered" evidence="1">
    <location>
        <begin position="157"/>
        <end position="207"/>
    </location>
</feature>
<feature type="compositionally biased region" description="Acidic residues" evidence="1">
    <location>
        <begin position="240"/>
        <end position="252"/>
    </location>
</feature>
<comment type="caution">
    <text evidence="3">The sequence shown here is derived from an EMBL/GenBank/DDBJ whole genome shotgun (WGS) entry which is preliminary data.</text>
</comment>
<proteinExistence type="predicted"/>
<evidence type="ECO:0000313" key="4">
    <source>
        <dbReference type="Proteomes" id="UP000623467"/>
    </source>
</evidence>